<organism evidence="1 2">
    <name type="scientific">Entomospira culicis</name>
    <dbReference type="NCBI Taxonomy" id="2719989"/>
    <lineage>
        <taxon>Bacteria</taxon>
        <taxon>Pseudomonadati</taxon>
        <taxon>Spirochaetota</taxon>
        <taxon>Spirochaetia</taxon>
        <taxon>Spirochaetales</taxon>
        <taxon>Spirochaetaceae</taxon>
        <taxon>Entomospira</taxon>
    </lineage>
</organism>
<reference evidence="1" key="1">
    <citation type="submission" date="2020-03" db="EMBL/GenBank/DDBJ databases">
        <title>Spirochaetal bacteria isolated from arthropods constitute a novel genus Entomospira genus novum within the order Spirochaetales.</title>
        <authorList>
            <person name="Grana-Miraglia L."/>
            <person name="Sikutova S."/>
            <person name="Fingerle V."/>
            <person name="Sing A."/>
            <person name="Castillo-Ramirez S."/>
            <person name="Margos G."/>
            <person name="Rudolf I."/>
        </authorList>
    </citation>
    <scope>NUCLEOTIDE SEQUENCE</scope>
    <source>
        <strain evidence="1">BR149</strain>
    </source>
</reference>
<dbReference type="PANTHER" id="PTHR37292:SF2">
    <property type="entry name" value="DUF262 DOMAIN-CONTAINING PROTEIN"/>
    <property type="match status" value="1"/>
</dbReference>
<accession>A0A968KUX5</accession>
<evidence type="ECO:0000313" key="1">
    <source>
        <dbReference type="EMBL" id="NIZ69575.1"/>
    </source>
</evidence>
<keyword evidence="2" id="KW-1185">Reference proteome</keyword>
<name>A0A968KUX5_9SPIO</name>
<sequence length="316" mass="37177">MERNERFEAMVKEYEADSVNYNVLLNLLFLLMNEGKKVSSNPTEFDKQYEQNREALEACYQQHEAKLKGTFASLTKFLAQYNLDRWFYYIKKYPLYFVAYHLFHQENQESEENFSAMAHFVQLAEFNSLFSKRASWKATVAVQKSFAIMKAHQGEAFPINALLALYEQQLPEFQAKVTEKNILKVFNKTTLNKKFLLYLIYDGELGYKGYTKTIRYEDDHIHSCAALKKAGFKPHYFANRQLLLRKENRSKGGKAFGKWVMQAYKTEADRDAYLKRHLIPSNPELWKMENYHEFLVARSKLILDKIKLVTPALVDS</sequence>
<gene>
    <name evidence="1" type="ORF">HCT48_05010</name>
</gene>
<proteinExistence type="predicted"/>
<dbReference type="AlphaFoldDB" id="A0A968KUX5"/>
<dbReference type="EMBL" id="JAATLM010000001">
    <property type="protein sequence ID" value="NIZ69575.1"/>
    <property type="molecule type" value="Genomic_DNA"/>
</dbReference>
<dbReference type="PANTHER" id="PTHR37292">
    <property type="entry name" value="VNG6097C"/>
    <property type="match status" value="1"/>
</dbReference>
<protein>
    <submittedName>
        <fullName evidence="1">Uncharacterized protein</fullName>
    </submittedName>
</protein>
<dbReference type="RefSeq" id="WP_167695662.1">
    <property type="nucleotide sequence ID" value="NZ_CP118181.1"/>
</dbReference>
<dbReference type="Proteomes" id="UP000778951">
    <property type="component" value="Unassembled WGS sequence"/>
</dbReference>
<comment type="caution">
    <text evidence="1">The sequence shown here is derived from an EMBL/GenBank/DDBJ whole genome shotgun (WGS) entry which is preliminary data.</text>
</comment>
<evidence type="ECO:0000313" key="2">
    <source>
        <dbReference type="Proteomes" id="UP000778951"/>
    </source>
</evidence>